<evidence type="ECO:0000313" key="3">
    <source>
        <dbReference type="EMBL" id="PKY98514.1"/>
    </source>
</evidence>
<proteinExistence type="predicted"/>
<keyword evidence="1" id="KW-0472">Membrane</keyword>
<protein>
    <recommendedName>
        <fullName evidence="2">LytR/CpsA/Psr regulator C-terminal domain-containing protein</fullName>
    </recommendedName>
</protein>
<feature type="transmembrane region" description="Helical" evidence="1">
    <location>
        <begin position="21"/>
        <end position="41"/>
    </location>
</feature>
<dbReference type="Pfam" id="PF13399">
    <property type="entry name" value="LytR_C"/>
    <property type="match status" value="1"/>
</dbReference>
<dbReference type="RefSeq" id="WP_101638170.1">
    <property type="nucleotide sequence ID" value="NZ_JAWGNJ010000005.1"/>
</dbReference>
<keyword evidence="1" id="KW-1133">Transmembrane helix</keyword>
<dbReference type="EMBL" id="PKHA01000006">
    <property type="protein sequence ID" value="PKY98514.1"/>
    <property type="molecule type" value="Genomic_DNA"/>
</dbReference>
<sequence length="211" mass="21878">MSTPLDPRAEYRRRLQHRQTMVIGGILATMVVLTLVCLLLWTGIVPAPYEPGFSSAKDEATPVIQPCPPADAATVEVTSIPVNVYNGTDTTGLAGDVTQTLTESGLTVTATADWPRGSYDGNVLITTSQAGLTNAYTLARAFTGTVNVTIDETADASDPTVSVVLGAEYKQSILSTAEIGQLKAGEPISAPKGCVAVTAAPTEQASQAPAN</sequence>
<comment type="caution">
    <text evidence="3">The sequence shown here is derived from an EMBL/GenBank/DDBJ whole genome shotgun (WGS) entry which is preliminary data.</text>
</comment>
<gene>
    <name evidence="3" type="ORF">CYJ26_06730</name>
</gene>
<evidence type="ECO:0000256" key="1">
    <source>
        <dbReference type="SAM" id="Phobius"/>
    </source>
</evidence>
<dbReference type="GeneID" id="81708626"/>
<keyword evidence="1" id="KW-0812">Transmembrane</keyword>
<accession>A0A2I1KSB0</accession>
<name>A0A2I1KSB0_9ACTO</name>
<evidence type="ECO:0000313" key="4">
    <source>
        <dbReference type="Proteomes" id="UP000234778"/>
    </source>
</evidence>
<evidence type="ECO:0000259" key="2">
    <source>
        <dbReference type="Pfam" id="PF13399"/>
    </source>
</evidence>
<organism evidence="3 4">
    <name type="scientific">Actinomyces urogenitalis</name>
    <dbReference type="NCBI Taxonomy" id="103621"/>
    <lineage>
        <taxon>Bacteria</taxon>
        <taxon>Bacillati</taxon>
        <taxon>Actinomycetota</taxon>
        <taxon>Actinomycetes</taxon>
        <taxon>Actinomycetales</taxon>
        <taxon>Actinomycetaceae</taxon>
        <taxon>Actinomyces</taxon>
    </lineage>
</organism>
<feature type="domain" description="LytR/CpsA/Psr regulator C-terminal" evidence="2">
    <location>
        <begin position="80"/>
        <end position="169"/>
    </location>
</feature>
<dbReference type="Proteomes" id="UP000234778">
    <property type="component" value="Unassembled WGS sequence"/>
</dbReference>
<dbReference type="InterPro" id="IPR027381">
    <property type="entry name" value="LytR/CpsA/Psr_C"/>
</dbReference>
<reference evidence="3 4" key="1">
    <citation type="submission" date="2017-12" db="EMBL/GenBank/DDBJ databases">
        <title>Phylogenetic diversity of female urinary microbiome.</title>
        <authorList>
            <person name="Thomas-White K."/>
            <person name="Wolfe A.J."/>
        </authorList>
    </citation>
    <scope>NUCLEOTIDE SEQUENCE [LARGE SCALE GENOMIC DNA]</scope>
    <source>
        <strain evidence="3 4">UMB0319</strain>
    </source>
</reference>
<dbReference type="Gene3D" id="3.30.70.2390">
    <property type="match status" value="1"/>
</dbReference>
<dbReference type="AlphaFoldDB" id="A0A2I1KSB0"/>